<name>A0A210QHI5_MIZYE</name>
<reference evidence="3 4" key="1">
    <citation type="journal article" date="2017" name="Nat. Ecol. Evol.">
        <title>Scallop genome provides insights into evolution of bilaterian karyotype and development.</title>
        <authorList>
            <person name="Wang S."/>
            <person name="Zhang J."/>
            <person name="Jiao W."/>
            <person name="Li J."/>
            <person name="Xun X."/>
            <person name="Sun Y."/>
            <person name="Guo X."/>
            <person name="Huan P."/>
            <person name="Dong B."/>
            <person name="Zhang L."/>
            <person name="Hu X."/>
            <person name="Sun X."/>
            <person name="Wang J."/>
            <person name="Zhao C."/>
            <person name="Wang Y."/>
            <person name="Wang D."/>
            <person name="Huang X."/>
            <person name="Wang R."/>
            <person name="Lv J."/>
            <person name="Li Y."/>
            <person name="Zhang Z."/>
            <person name="Liu B."/>
            <person name="Lu W."/>
            <person name="Hui Y."/>
            <person name="Liang J."/>
            <person name="Zhou Z."/>
            <person name="Hou R."/>
            <person name="Li X."/>
            <person name="Liu Y."/>
            <person name="Li H."/>
            <person name="Ning X."/>
            <person name="Lin Y."/>
            <person name="Zhao L."/>
            <person name="Xing Q."/>
            <person name="Dou J."/>
            <person name="Li Y."/>
            <person name="Mao J."/>
            <person name="Guo H."/>
            <person name="Dou H."/>
            <person name="Li T."/>
            <person name="Mu C."/>
            <person name="Jiang W."/>
            <person name="Fu Q."/>
            <person name="Fu X."/>
            <person name="Miao Y."/>
            <person name="Liu J."/>
            <person name="Yu Q."/>
            <person name="Li R."/>
            <person name="Liao H."/>
            <person name="Li X."/>
            <person name="Kong Y."/>
            <person name="Jiang Z."/>
            <person name="Chourrout D."/>
            <person name="Li R."/>
            <person name="Bao Z."/>
        </authorList>
    </citation>
    <scope>NUCLEOTIDE SEQUENCE [LARGE SCALE GENOMIC DNA]</scope>
    <source>
        <strain evidence="3 4">PY_sf001</strain>
    </source>
</reference>
<proteinExistence type="predicted"/>
<dbReference type="PANTHER" id="PTHR34490">
    <property type="entry name" value="PROTEIN CBG12054-RELATED"/>
    <property type="match status" value="1"/>
</dbReference>
<dbReference type="Proteomes" id="UP000242188">
    <property type="component" value="Unassembled WGS sequence"/>
</dbReference>
<organism evidence="3 4">
    <name type="scientific">Mizuhopecten yessoensis</name>
    <name type="common">Japanese scallop</name>
    <name type="synonym">Patinopecten yessoensis</name>
    <dbReference type="NCBI Taxonomy" id="6573"/>
    <lineage>
        <taxon>Eukaryota</taxon>
        <taxon>Metazoa</taxon>
        <taxon>Spiralia</taxon>
        <taxon>Lophotrochozoa</taxon>
        <taxon>Mollusca</taxon>
        <taxon>Bivalvia</taxon>
        <taxon>Autobranchia</taxon>
        <taxon>Pteriomorphia</taxon>
        <taxon>Pectinida</taxon>
        <taxon>Pectinoidea</taxon>
        <taxon>Pectinidae</taxon>
        <taxon>Mizuhopecten</taxon>
    </lineage>
</organism>
<dbReference type="Pfam" id="PF24748">
    <property type="entry name" value="Galaxin_repeat"/>
    <property type="match status" value="1"/>
</dbReference>
<feature type="domain" description="Galaxin-like repeats" evidence="2">
    <location>
        <begin position="28"/>
        <end position="158"/>
    </location>
</feature>
<feature type="signal peptide" evidence="1">
    <location>
        <begin position="1"/>
        <end position="25"/>
    </location>
</feature>
<protein>
    <submittedName>
        <fullName evidence="3">Usherin</fullName>
    </submittedName>
</protein>
<evidence type="ECO:0000259" key="2">
    <source>
        <dbReference type="Pfam" id="PF24748"/>
    </source>
</evidence>
<dbReference type="EMBL" id="NEDP02003660">
    <property type="protein sequence ID" value="OWF48146.1"/>
    <property type="molecule type" value="Genomic_DNA"/>
</dbReference>
<dbReference type="PANTHER" id="PTHR34490:SF1">
    <property type="entry name" value="GALAXIN-LIKE"/>
    <property type="match status" value="1"/>
</dbReference>
<evidence type="ECO:0000256" key="1">
    <source>
        <dbReference type="SAM" id="SignalP"/>
    </source>
</evidence>
<keyword evidence="1" id="KW-0732">Signal</keyword>
<evidence type="ECO:0000313" key="4">
    <source>
        <dbReference type="Proteomes" id="UP000242188"/>
    </source>
</evidence>
<evidence type="ECO:0000313" key="3">
    <source>
        <dbReference type="EMBL" id="OWF48146.1"/>
    </source>
</evidence>
<keyword evidence="4" id="KW-1185">Reference proteome</keyword>
<dbReference type="InterPro" id="IPR056601">
    <property type="entry name" value="Galaxin_dom"/>
</dbReference>
<dbReference type="InterPro" id="IPR055284">
    <property type="entry name" value="Galaxin-like"/>
</dbReference>
<dbReference type="AlphaFoldDB" id="A0A210QHI5"/>
<feature type="chain" id="PRO_5012013017" evidence="1">
    <location>
        <begin position="26"/>
        <end position="366"/>
    </location>
</feature>
<sequence length="366" mass="41221">MYCVHVFRLLAVFFFCLKGSDLVNGADCAGKEIDTEASFCCGSTIHKKINGDGLLWDCCEGANKPYSHIEECCGSEIRKRSRFLGCCKNRFYNTSTHNCCEESGKVLHREGSRSCCGRSTFKPSTHLCCGNEHRLHDREANTACCGNIVYNQTTHVCVGNDRVVKKGFGVCGIMINSNNMICCNNVSHVKKYRQSDCCGTRLIDASKTGCCNDEVSYRLDKKKCCGAKVIRKAQQCCGGRAIKASCKCCPKGRKKCCGTKTKRKQKTLNCSTGQRWSTISDLVDSNGCLHQAFFIKKQKQQRYQQKKQLRGRKEKAFWKLDKSCDFIKKKKKFVIVETVTGGQFPVQSNKRNTRRLRYIKKKCTGS</sequence>
<accession>A0A210QHI5</accession>
<comment type="caution">
    <text evidence="3">The sequence shown here is derived from an EMBL/GenBank/DDBJ whole genome shotgun (WGS) entry which is preliminary data.</text>
</comment>
<gene>
    <name evidence="3" type="ORF">KP79_PYT01241</name>
</gene>
<dbReference type="OrthoDB" id="6053490at2759"/>
<dbReference type="STRING" id="6573.A0A210QHI5"/>